<evidence type="ECO:0000256" key="7">
    <source>
        <dbReference type="SAM" id="Phobius"/>
    </source>
</evidence>
<dbReference type="Gene3D" id="1.20.1250.20">
    <property type="entry name" value="MFS general substrate transporter like domains"/>
    <property type="match status" value="1"/>
</dbReference>
<dbReference type="EMBL" id="JAQQXR010000002">
    <property type="protein sequence ID" value="MDC8757304.1"/>
    <property type="molecule type" value="Genomic_DNA"/>
</dbReference>
<dbReference type="Pfam" id="PF07690">
    <property type="entry name" value="MFS_1"/>
    <property type="match status" value="1"/>
</dbReference>
<dbReference type="PANTHER" id="PTHR43266">
    <property type="entry name" value="MACROLIDE-EFFLUX PROTEIN"/>
    <property type="match status" value="1"/>
</dbReference>
<sequence length="438" mass="47257">MNLPNAQIEAMPGRRSRAIIFLILEGFASLSIAMVIFAVEVWVFTKTGSYATFASLALLAALPAVFVSPLVGPVIDLIPRGMVILGCSALIVLAGLCAALYSEIFQFSVIGAGLLLLTLALVQTIRWPVLLATVSSLSPPDDVERITAYEESVEAAVVVMAPILGAAVMGQFGISTVVGLLVLPFMGSIAGVFFLALPRWSSLASLQNIFRQYLQNFWPDFTFGFRWIIERKNIFRLLIYICVLNFGANIFVTMQVPLALLLFDAQKVAIILASGGVGLVVGGIVVSLIGTIRPPVRAIYMGSAGITMGIAIYSISNSIVQSTLGAFVFMFFHPLVNTAIQVLWRKQAPLDKQGAIFSVRRAFTSALAPLAIALSVPISVHLAGPIVSSVARWFPQTMPWPNEQAATLGFTLVLVALTTWLLIISFHQRKFLESDAPE</sequence>
<feature type="transmembrane region" description="Helical" evidence="7">
    <location>
        <begin position="298"/>
        <end position="316"/>
    </location>
</feature>
<protein>
    <submittedName>
        <fullName evidence="8">MFS transporter</fullName>
    </submittedName>
</protein>
<dbReference type="SUPFAM" id="SSF103473">
    <property type="entry name" value="MFS general substrate transporter"/>
    <property type="match status" value="1"/>
</dbReference>
<reference evidence="8 9" key="1">
    <citation type="submission" date="2022-10" db="EMBL/GenBank/DDBJ databases">
        <title>Janthinobacterium sp. hw3 Genome sequencing.</title>
        <authorList>
            <person name="Park S."/>
        </authorList>
    </citation>
    <scope>NUCLEOTIDE SEQUENCE [LARGE SCALE GENOMIC DNA]</scope>
    <source>
        <strain evidence="9">hw3</strain>
    </source>
</reference>
<accession>A0ABT5JXK4</accession>
<gene>
    <name evidence="8" type="ORF">OIK44_06860</name>
</gene>
<dbReference type="RefSeq" id="WP_273669984.1">
    <property type="nucleotide sequence ID" value="NZ_JAQQXR010000002.1"/>
</dbReference>
<feature type="transmembrane region" description="Helical" evidence="7">
    <location>
        <begin position="237"/>
        <end position="263"/>
    </location>
</feature>
<feature type="transmembrane region" description="Helical" evidence="7">
    <location>
        <begin position="107"/>
        <end position="132"/>
    </location>
</feature>
<dbReference type="InterPro" id="IPR036259">
    <property type="entry name" value="MFS_trans_sf"/>
</dbReference>
<evidence type="ECO:0000256" key="3">
    <source>
        <dbReference type="ARBA" id="ARBA00022475"/>
    </source>
</evidence>
<evidence type="ECO:0000256" key="6">
    <source>
        <dbReference type="ARBA" id="ARBA00023136"/>
    </source>
</evidence>
<comment type="caution">
    <text evidence="8">The sequence shown here is derived from an EMBL/GenBank/DDBJ whole genome shotgun (WGS) entry which is preliminary data.</text>
</comment>
<feature type="transmembrane region" description="Helical" evidence="7">
    <location>
        <begin position="269"/>
        <end position="291"/>
    </location>
</feature>
<feature type="transmembrane region" description="Helical" evidence="7">
    <location>
        <begin position="178"/>
        <end position="197"/>
    </location>
</feature>
<dbReference type="InterPro" id="IPR011701">
    <property type="entry name" value="MFS"/>
</dbReference>
<feature type="transmembrane region" description="Helical" evidence="7">
    <location>
        <begin position="153"/>
        <end position="172"/>
    </location>
</feature>
<evidence type="ECO:0000256" key="2">
    <source>
        <dbReference type="ARBA" id="ARBA00022448"/>
    </source>
</evidence>
<evidence type="ECO:0000313" key="8">
    <source>
        <dbReference type="EMBL" id="MDC8757304.1"/>
    </source>
</evidence>
<feature type="transmembrane region" description="Helical" evidence="7">
    <location>
        <begin position="404"/>
        <end position="424"/>
    </location>
</feature>
<organism evidence="8 9">
    <name type="scientific">Janthinobacterium fluminis</name>
    <dbReference type="NCBI Taxonomy" id="2987524"/>
    <lineage>
        <taxon>Bacteria</taxon>
        <taxon>Pseudomonadati</taxon>
        <taxon>Pseudomonadota</taxon>
        <taxon>Betaproteobacteria</taxon>
        <taxon>Burkholderiales</taxon>
        <taxon>Oxalobacteraceae</taxon>
        <taxon>Janthinobacterium</taxon>
    </lineage>
</organism>
<evidence type="ECO:0000256" key="5">
    <source>
        <dbReference type="ARBA" id="ARBA00022989"/>
    </source>
</evidence>
<name>A0ABT5JXK4_9BURK</name>
<evidence type="ECO:0000256" key="1">
    <source>
        <dbReference type="ARBA" id="ARBA00004651"/>
    </source>
</evidence>
<keyword evidence="5 7" id="KW-1133">Transmembrane helix</keyword>
<comment type="subcellular location">
    <subcellularLocation>
        <location evidence="1">Cell membrane</location>
        <topology evidence="1">Multi-pass membrane protein</topology>
    </subcellularLocation>
</comment>
<keyword evidence="9" id="KW-1185">Reference proteome</keyword>
<feature type="transmembrane region" description="Helical" evidence="7">
    <location>
        <begin position="322"/>
        <end position="344"/>
    </location>
</feature>
<evidence type="ECO:0000313" key="9">
    <source>
        <dbReference type="Proteomes" id="UP001221208"/>
    </source>
</evidence>
<feature type="transmembrane region" description="Helical" evidence="7">
    <location>
        <begin position="365"/>
        <end position="384"/>
    </location>
</feature>
<evidence type="ECO:0000256" key="4">
    <source>
        <dbReference type="ARBA" id="ARBA00022692"/>
    </source>
</evidence>
<keyword evidence="3" id="KW-1003">Cell membrane</keyword>
<feature type="transmembrane region" description="Helical" evidence="7">
    <location>
        <begin position="20"/>
        <end position="44"/>
    </location>
</feature>
<dbReference type="Proteomes" id="UP001221208">
    <property type="component" value="Unassembled WGS sequence"/>
</dbReference>
<dbReference type="PANTHER" id="PTHR43266:SF2">
    <property type="entry name" value="MAJOR FACILITATOR SUPERFAMILY (MFS) PROFILE DOMAIN-CONTAINING PROTEIN"/>
    <property type="match status" value="1"/>
</dbReference>
<keyword evidence="6 7" id="KW-0472">Membrane</keyword>
<feature type="transmembrane region" description="Helical" evidence="7">
    <location>
        <begin position="83"/>
        <end position="101"/>
    </location>
</feature>
<keyword evidence="4 7" id="KW-0812">Transmembrane</keyword>
<feature type="transmembrane region" description="Helical" evidence="7">
    <location>
        <begin position="50"/>
        <end position="71"/>
    </location>
</feature>
<keyword evidence="2" id="KW-0813">Transport</keyword>
<proteinExistence type="predicted"/>